<dbReference type="GO" id="GO:0070042">
    <property type="term" value="F:rRNA (uridine-N3-)-methyltransferase activity"/>
    <property type="evidence" value="ECO:0007669"/>
    <property type="project" value="InterPro"/>
</dbReference>
<dbReference type="PANTHER" id="PTHR11538:SF26">
    <property type="entry name" value="FERREDOXIN-FOLD ANTICODON-BINDING DOMAIN-CONTAINING PROTEIN 1"/>
    <property type="match status" value="1"/>
</dbReference>
<dbReference type="Proteomes" id="UP001054889">
    <property type="component" value="Unassembled WGS sequence"/>
</dbReference>
<gene>
    <name evidence="3" type="primary">ga15509</name>
    <name evidence="3" type="ORF">PR202_ga15509</name>
</gene>
<dbReference type="InterPro" id="IPR029063">
    <property type="entry name" value="SAM-dependent_MTases_sf"/>
</dbReference>
<keyword evidence="4" id="KW-1185">Reference proteome</keyword>
<dbReference type="AlphaFoldDB" id="A0AAV5CJV2"/>
<feature type="compositionally biased region" description="Acidic residues" evidence="1">
    <location>
        <begin position="80"/>
        <end position="103"/>
    </location>
</feature>
<evidence type="ECO:0000256" key="1">
    <source>
        <dbReference type="SAM" id="MobiDB-lite"/>
    </source>
</evidence>
<name>A0AAV5CJV2_ELECO</name>
<reference evidence="3" key="1">
    <citation type="journal article" date="2018" name="DNA Res.">
        <title>Multiple hybrid de novo genome assembly of finger millet, an orphan allotetraploid crop.</title>
        <authorList>
            <person name="Hatakeyama M."/>
            <person name="Aluri S."/>
            <person name="Balachadran M.T."/>
            <person name="Sivarajan S.R."/>
            <person name="Patrignani A."/>
            <person name="Gruter S."/>
            <person name="Poveda L."/>
            <person name="Shimizu-Inatsugi R."/>
            <person name="Baeten J."/>
            <person name="Francoijs K.J."/>
            <person name="Nataraja K.N."/>
            <person name="Reddy Y.A.N."/>
            <person name="Phadnis S."/>
            <person name="Ravikumar R.L."/>
            <person name="Schlapbach R."/>
            <person name="Sreeman S.M."/>
            <person name="Shimizu K.K."/>
        </authorList>
    </citation>
    <scope>NUCLEOTIDE SEQUENCE</scope>
</reference>
<feature type="domain" description="25S rRNA (uridine-N(3))-methyltransferase BMT5-like" evidence="2">
    <location>
        <begin position="117"/>
        <end position="260"/>
    </location>
</feature>
<reference evidence="3" key="2">
    <citation type="submission" date="2021-12" db="EMBL/GenBank/DDBJ databases">
        <title>Resequencing data analysis of finger millet.</title>
        <authorList>
            <person name="Hatakeyama M."/>
            <person name="Aluri S."/>
            <person name="Balachadran M.T."/>
            <person name="Sivarajan S.R."/>
            <person name="Poveda L."/>
            <person name="Shimizu-Inatsugi R."/>
            <person name="Schlapbach R."/>
            <person name="Sreeman S.M."/>
            <person name="Shimizu K.K."/>
        </authorList>
    </citation>
    <scope>NUCLEOTIDE SEQUENCE</scope>
</reference>
<dbReference type="FunFam" id="3.40.50.150:FF:000440">
    <property type="entry name" value="Os09g0479300 protein"/>
    <property type="match status" value="1"/>
</dbReference>
<evidence type="ECO:0000313" key="4">
    <source>
        <dbReference type="Proteomes" id="UP001054889"/>
    </source>
</evidence>
<sequence length="341" mass="38583">MPAGVAQPTVGHAVAVIGGAAGSKAPFEVIGKDGPPPAEKVPIMGAAEPVEGNEAEEDDGEEDDEEEEEVGDGEGHGDGVEEEEEEAEAEEEEEEEEDEEEEGEKWLKHYSSMQSILLVGDGDFSFSLALATAFHSGANLVATSLDTYEDLKAKYSKVESNIAELKRLGTRILHGVDVKTMRLHPELKSRRFDRVVFNFPHSGFKGRENEARLIKLHKKLVRSFFCNAFHMLRPYGEIHVSHKMGEPYDRWSLECLAAEQLSESVHLLAHQEQPWYMQRTIADPPRRVNYSYFDRQLCLGREREHEMQRRATMPLATDFICSSAFLEDRSREYVQKQEWLC</sequence>
<feature type="region of interest" description="Disordered" evidence="1">
    <location>
        <begin position="21"/>
        <end position="105"/>
    </location>
</feature>
<dbReference type="PANTHER" id="PTHR11538">
    <property type="entry name" value="PHENYLALANYL-TRNA SYNTHETASE"/>
    <property type="match status" value="1"/>
</dbReference>
<accession>A0AAV5CJV2</accession>
<dbReference type="InterPro" id="IPR019446">
    <property type="entry name" value="BMT5-like"/>
</dbReference>
<comment type="caution">
    <text evidence="3">The sequence shown here is derived from an EMBL/GenBank/DDBJ whole genome shotgun (WGS) entry which is preliminary data.</text>
</comment>
<dbReference type="GO" id="GO:0070475">
    <property type="term" value="P:rRNA base methylation"/>
    <property type="evidence" value="ECO:0007669"/>
    <property type="project" value="InterPro"/>
</dbReference>
<dbReference type="Gene3D" id="3.40.50.150">
    <property type="entry name" value="Vaccinia Virus protein VP39"/>
    <property type="match status" value="1"/>
</dbReference>
<proteinExistence type="predicted"/>
<dbReference type="Pfam" id="PF10354">
    <property type="entry name" value="BMT5-like"/>
    <property type="match status" value="1"/>
</dbReference>
<dbReference type="GO" id="GO:0005737">
    <property type="term" value="C:cytoplasm"/>
    <property type="evidence" value="ECO:0007669"/>
    <property type="project" value="TreeGrafter"/>
</dbReference>
<evidence type="ECO:0000313" key="3">
    <source>
        <dbReference type="EMBL" id="GJM98490.1"/>
    </source>
</evidence>
<evidence type="ECO:0000259" key="2">
    <source>
        <dbReference type="Pfam" id="PF10354"/>
    </source>
</evidence>
<organism evidence="3 4">
    <name type="scientific">Eleusine coracana subsp. coracana</name>
    <dbReference type="NCBI Taxonomy" id="191504"/>
    <lineage>
        <taxon>Eukaryota</taxon>
        <taxon>Viridiplantae</taxon>
        <taxon>Streptophyta</taxon>
        <taxon>Embryophyta</taxon>
        <taxon>Tracheophyta</taxon>
        <taxon>Spermatophyta</taxon>
        <taxon>Magnoliopsida</taxon>
        <taxon>Liliopsida</taxon>
        <taxon>Poales</taxon>
        <taxon>Poaceae</taxon>
        <taxon>PACMAD clade</taxon>
        <taxon>Chloridoideae</taxon>
        <taxon>Cynodonteae</taxon>
        <taxon>Eleusininae</taxon>
        <taxon>Eleusine</taxon>
    </lineage>
</organism>
<feature type="compositionally biased region" description="Acidic residues" evidence="1">
    <location>
        <begin position="51"/>
        <end position="72"/>
    </location>
</feature>
<protein>
    <recommendedName>
        <fullName evidence="2">25S rRNA (uridine-N(3))-methyltransferase BMT5-like domain-containing protein</fullName>
    </recommendedName>
</protein>
<dbReference type="EMBL" id="BQKI01000007">
    <property type="protein sequence ID" value="GJM98490.1"/>
    <property type="molecule type" value="Genomic_DNA"/>
</dbReference>